<dbReference type="PANTHER" id="PTHR48101:SF1">
    <property type="entry name" value="METHYLMALONYL-COA MUTASE, LARGE SUBUNIT"/>
    <property type="match status" value="1"/>
</dbReference>
<name>A0A932CLB1_UNCTE</name>
<sequence>MDSDHDPIMAIQKQEERWSQTNRLDQSPKVTTDFGIEVKAAYTPADVQHLDFLRDIGFPGEYPFTRGPYPEMSRHKPWRYSVFSGFDTPEETNRRWRFLYEAGQPAFSIVYDLPSHMGLDPDDPLAADEVGRVGIPVCSAQDIEVVFEGLPLGTAPFYSNMETLAALIVAMYIAAGEKRGVPAAKLPGSISNDPLSTAISKSTAVFPIRHSLRLACDLIEYSCRHLPKFYPLQIKGINMSEGGASMVQE</sequence>
<protein>
    <submittedName>
        <fullName evidence="2">Methylmalonyl-CoA mutase</fullName>
    </submittedName>
</protein>
<accession>A0A932CLB1</accession>
<evidence type="ECO:0000313" key="2">
    <source>
        <dbReference type="EMBL" id="MBI2875510.1"/>
    </source>
</evidence>
<feature type="non-terminal residue" evidence="2">
    <location>
        <position position="249"/>
    </location>
</feature>
<dbReference type="InterPro" id="IPR006099">
    <property type="entry name" value="MeMalonylCoA_mutase_a/b_cat"/>
</dbReference>
<evidence type="ECO:0000259" key="1">
    <source>
        <dbReference type="Pfam" id="PF01642"/>
    </source>
</evidence>
<evidence type="ECO:0000313" key="3">
    <source>
        <dbReference type="Proteomes" id="UP000769766"/>
    </source>
</evidence>
<dbReference type="GO" id="GO:0031419">
    <property type="term" value="F:cobalamin binding"/>
    <property type="evidence" value="ECO:0007669"/>
    <property type="project" value="InterPro"/>
</dbReference>
<comment type="caution">
    <text evidence="2">The sequence shown here is derived from an EMBL/GenBank/DDBJ whole genome shotgun (WGS) entry which is preliminary data.</text>
</comment>
<dbReference type="AlphaFoldDB" id="A0A932CLB1"/>
<dbReference type="Gene3D" id="3.20.20.240">
    <property type="entry name" value="Methylmalonyl-CoA mutase"/>
    <property type="match status" value="1"/>
</dbReference>
<organism evidence="2 3">
    <name type="scientific">Tectimicrobiota bacterium</name>
    <dbReference type="NCBI Taxonomy" id="2528274"/>
    <lineage>
        <taxon>Bacteria</taxon>
        <taxon>Pseudomonadati</taxon>
        <taxon>Nitrospinota/Tectimicrobiota group</taxon>
        <taxon>Candidatus Tectimicrobiota</taxon>
    </lineage>
</organism>
<dbReference type="PANTHER" id="PTHR48101">
    <property type="entry name" value="METHYLMALONYL-COA MUTASE, MITOCHONDRIAL-RELATED"/>
    <property type="match status" value="1"/>
</dbReference>
<reference evidence="2" key="1">
    <citation type="submission" date="2020-07" db="EMBL/GenBank/DDBJ databases">
        <title>Huge and variable diversity of episymbiotic CPR bacteria and DPANN archaea in groundwater ecosystems.</title>
        <authorList>
            <person name="He C.Y."/>
            <person name="Keren R."/>
            <person name="Whittaker M."/>
            <person name="Farag I.F."/>
            <person name="Doudna J."/>
            <person name="Cate J.H.D."/>
            <person name="Banfield J.F."/>
        </authorList>
    </citation>
    <scope>NUCLEOTIDE SEQUENCE</scope>
    <source>
        <strain evidence="2">NC_groundwater_672_Ag_B-0.1um_62_36</strain>
    </source>
</reference>
<dbReference type="InterPro" id="IPR016176">
    <property type="entry name" value="Cbl-dep_enz_cat"/>
</dbReference>
<dbReference type="Proteomes" id="UP000769766">
    <property type="component" value="Unassembled WGS sequence"/>
</dbReference>
<proteinExistence type="predicted"/>
<feature type="domain" description="Methylmalonyl-CoA mutase alpha/beta chain catalytic" evidence="1">
    <location>
        <begin position="32"/>
        <end position="249"/>
    </location>
</feature>
<dbReference type="Pfam" id="PF01642">
    <property type="entry name" value="MM_CoA_mutase"/>
    <property type="match status" value="1"/>
</dbReference>
<gene>
    <name evidence="2" type="ORF">HYY20_01365</name>
</gene>
<dbReference type="EMBL" id="JACPRF010000039">
    <property type="protein sequence ID" value="MBI2875510.1"/>
    <property type="molecule type" value="Genomic_DNA"/>
</dbReference>
<dbReference type="GO" id="GO:0016866">
    <property type="term" value="F:intramolecular transferase activity"/>
    <property type="evidence" value="ECO:0007669"/>
    <property type="project" value="InterPro"/>
</dbReference>
<dbReference type="SUPFAM" id="SSF51703">
    <property type="entry name" value="Cobalamin (vitamin B12)-dependent enzymes"/>
    <property type="match status" value="1"/>
</dbReference>